<dbReference type="GO" id="GO:0003677">
    <property type="term" value="F:DNA binding"/>
    <property type="evidence" value="ECO:0007669"/>
    <property type="project" value="InterPro"/>
</dbReference>
<dbReference type="InterPro" id="IPR050815">
    <property type="entry name" value="TF_fung"/>
</dbReference>
<dbReference type="CDD" id="cd12148">
    <property type="entry name" value="fungal_TF_MHR"/>
    <property type="match status" value="1"/>
</dbReference>
<dbReference type="PANTHER" id="PTHR47338:SF7">
    <property type="entry name" value="ZN(II)2CYS6 TRANSCRIPTION FACTOR (EUROFUNG)"/>
    <property type="match status" value="1"/>
</dbReference>
<feature type="compositionally biased region" description="Low complexity" evidence="6">
    <location>
        <begin position="585"/>
        <end position="597"/>
    </location>
</feature>
<evidence type="ECO:0000259" key="7">
    <source>
        <dbReference type="PROSITE" id="PS50048"/>
    </source>
</evidence>
<dbReference type="Gene3D" id="4.10.240.10">
    <property type="entry name" value="Zn(2)-C6 fungal-type DNA-binding domain"/>
    <property type="match status" value="1"/>
</dbReference>
<evidence type="ECO:0000313" key="9">
    <source>
        <dbReference type="Proteomes" id="UP000717696"/>
    </source>
</evidence>
<dbReference type="Pfam" id="PF00172">
    <property type="entry name" value="Zn_clus"/>
    <property type="match status" value="1"/>
</dbReference>
<evidence type="ECO:0000256" key="3">
    <source>
        <dbReference type="ARBA" id="ARBA00023015"/>
    </source>
</evidence>
<dbReference type="InterPro" id="IPR036864">
    <property type="entry name" value="Zn2-C6_fun-type_DNA-bd_sf"/>
</dbReference>
<dbReference type="GO" id="GO:0006351">
    <property type="term" value="P:DNA-templated transcription"/>
    <property type="evidence" value="ECO:0007669"/>
    <property type="project" value="InterPro"/>
</dbReference>
<protein>
    <recommendedName>
        <fullName evidence="7">Zn(2)-C6 fungal-type domain-containing protein</fullName>
    </recommendedName>
</protein>
<keyword evidence="2" id="KW-0479">Metal-binding</keyword>
<feature type="region of interest" description="Disordered" evidence="6">
    <location>
        <begin position="561"/>
        <end position="602"/>
    </location>
</feature>
<proteinExistence type="predicted"/>
<comment type="caution">
    <text evidence="8">The sequence shown here is derived from an EMBL/GenBank/DDBJ whole genome shotgun (WGS) entry which is preliminary data.</text>
</comment>
<dbReference type="PROSITE" id="PS00463">
    <property type="entry name" value="ZN2_CY6_FUNGAL_1"/>
    <property type="match status" value="1"/>
</dbReference>
<dbReference type="InterPro" id="IPR007219">
    <property type="entry name" value="XnlR_reg_dom"/>
</dbReference>
<dbReference type="PANTHER" id="PTHR47338">
    <property type="entry name" value="ZN(II)2CYS6 TRANSCRIPTION FACTOR (EUROFUNG)-RELATED"/>
    <property type="match status" value="1"/>
</dbReference>
<dbReference type="SUPFAM" id="SSF57701">
    <property type="entry name" value="Zn2/Cys6 DNA-binding domain"/>
    <property type="match status" value="1"/>
</dbReference>
<feature type="domain" description="Zn(2)-C6 fungal-type" evidence="7">
    <location>
        <begin position="43"/>
        <end position="72"/>
    </location>
</feature>
<comment type="subcellular location">
    <subcellularLocation>
        <location evidence="1">Nucleus</location>
    </subcellularLocation>
</comment>
<dbReference type="EMBL" id="JAGMUU010000012">
    <property type="protein sequence ID" value="KAH7141352.1"/>
    <property type="molecule type" value="Genomic_DNA"/>
</dbReference>
<dbReference type="AlphaFoldDB" id="A0A9P9EPP4"/>
<feature type="region of interest" description="Disordered" evidence="6">
    <location>
        <begin position="93"/>
        <end position="115"/>
    </location>
</feature>
<keyword evidence="3" id="KW-0805">Transcription regulation</keyword>
<accession>A0A9P9EPP4</accession>
<keyword evidence="9" id="KW-1185">Reference proteome</keyword>
<dbReference type="SMART" id="SM00066">
    <property type="entry name" value="GAL4"/>
    <property type="match status" value="1"/>
</dbReference>
<evidence type="ECO:0000313" key="8">
    <source>
        <dbReference type="EMBL" id="KAH7141352.1"/>
    </source>
</evidence>
<evidence type="ECO:0000256" key="2">
    <source>
        <dbReference type="ARBA" id="ARBA00022723"/>
    </source>
</evidence>
<reference evidence="8" key="1">
    <citation type="journal article" date="2021" name="Nat. Commun.">
        <title>Genetic determinants of endophytism in the Arabidopsis root mycobiome.</title>
        <authorList>
            <person name="Mesny F."/>
            <person name="Miyauchi S."/>
            <person name="Thiergart T."/>
            <person name="Pickel B."/>
            <person name="Atanasova L."/>
            <person name="Karlsson M."/>
            <person name="Huettel B."/>
            <person name="Barry K.W."/>
            <person name="Haridas S."/>
            <person name="Chen C."/>
            <person name="Bauer D."/>
            <person name="Andreopoulos W."/>
            <person name="Pangilinan J."/>
            <person name="LaButti K."/>
            <person name="Riley R."/>
            <person name="Lipzen A."/>
            <person name="Clum A."/>
            <person name="Drula E."/>
            <person name="Henrissat B."/>
            <person name="Kohler A."/>
            <person name="Grigoriev I.V."/>
            <person name="Martin F.M."/>
            <person name="Hacquard S."/>
        </authorList>
    </citation>
    <scope>NUCLEOTIDE SEQUENCE</scope>
    <source>
        <strain evidence="8">MPI-CAGE-AT-0021</strain>
    </source>
</reference>
<organism evidence="8 9">
    <name type="scientific">Dactylonectria estremocensis</name>
    <dbReference type="NCBI Taxonomy" id="1079267"/>
    <lineage>
        <taxon>Eukaryota</taxon>
        <taxon>Fungi</taxon>
        <taxon>Dikarya</taxon>
        <taxon>Ascomycota</taxon>
        <taxon>Pezizomycotina</taxon>
        <taxon>Sordariomycetes</taxon>
        <taxon>Hypocreomycetidae</taxon>
        <taxon>Hypocreales</taxon>
        <taxon>Nectriaceae</taxon>
        <taxon>Dactylonectria</taxon>
    </lineage>
</organism>
<keyword evidence="4" id="KW-0804">Transcription</keyword>
<dbReference type="GO" id="GO:0008270">
    <property type="term" value="F:zinc ion binding"/>
    <property type="evidence" value="ECO:0007669"/>
    <property type="project" value="InterPro"/>
</dbReference>
<evidence type="ECO:0000256" key="4">
    <source>
        <dbReference type="ARBA" id="ARBA00023163"/>
    </source>
</evidence>
<dbReference type="GO" id="GO:0000981">
    <property type="term" value="F:DNA-binding transcription factor activity, RNA polymerase II-specific"/>
    <property type="evidence" value="ECO:0007669"/>
    <property type="project" value="InterPro"/>
</dbReference>
<gene>
    <name evidence="8" type="ORF">B0J13DRAFT_585736</name>
</gene>
<name>A0A9P9EPP4_9HYPO</name>
<evidence type="ECO:0000256" key="6">
    <source>
        <dbReference type="SAM" id="MobiDB-lite"/>
    </source>
</evidence>
<dbReference type="Proteomes" id="UP000717696">
    <property type="component" value="Unassembled WGS sequence"/>
</dbReference>
<dbReference type="InterPro" id="IPR001138">
    <property type="entry name" value="Zn2Cys6_DnaBD"/>
</dbReference>
<dbReference type="OrthoDB" id="4685598at2759"/>
<evidence type="ECO:0000256" key="1">
    <source>
        <dbReference type="ARBA" id="ARBA00004123"/>
    </source>
</evidence>
<evidence type="ECO:0000256" key="5">
    <source>
        <dbReference type="ARBA" id="ARBA00023242"/>
    </source>
</evidence>
<sequence length="674" mass="75813">MRCERLDFVCSYTAVNGISPPEIDAPSQELTQAGTKRRRISHACATCRATKAKCSGEYPCRRCDSHGLECRFPVPRRTERAATTPEALISPASTQMESHEPIQPPANTTSPSHDSGRCVKLSMSFSSFELEQKDDLRNYIHTYFDKTDFLDCLFLHRATVLSEWSRGHLEPQLLKAICASGLRLMSPRDDDASSASHRWIDEVQNGLVTRIGDISIPNLQALVLVICFRSALKFSGDVWVLLSIAARVAFTKRLNYERSAVDAVTQESLRRLMWSIYRLDKVFSGGIEDLTVCPTSRLHMRLPDSHHNFQLGLRSSVKFLHEKDDTGADMNVFAYLMRMYDLRDRILSPYTSREELHSLDRELISFKTSLPKDLQLNSERLIIMCHSEEARGYIVLHTLLYLCRCDLFRFLIPGIRESVSTSAVEQTPPAYTDYCQQRCLESAVWCCEFWSHIGHAEMRHPVEGGTLTIALYQCIKIIDHLCFLLPPEGGHSLPQLKQKLWEALSIAARSQERCEWVGQCISDIEKLIPSLGMRERLSDTPPPPGTLRAQEKLHRRSKYAFAPADEEDVDPTVNPQRPAPDETLAASAAASDAGAGSETWPFSMPGNGEAVEYTGRNLLGSAQFFGDAFVPPDMSNRGASSFEDQDLTLSMDPFDLQMNAYTDANLPQFLSEIE</sequence>
<keyword evidence="5" id="KW-0539">Nucleus</keyword>
<dbReference type="Pfam" id="PF04082">
    <property type="entry name" value="Fungal_trans"/>
    <property type="match status" value="1"/>
</dbReference>
<dbReference type="GO" id="GO:0005634">
    <property type="term" value="C:nucleus"/>
    <property type="evidence" value="ECO:0007669"/>
    <property type="project" value="UniProtKB-SubCell"/>
</dbReference>
<dbReference type="CDD" id="cd00067">
    <property type="entry name" value="GAL4"/>
    <property type="match status" value="1"/>
</dbReference>
<dbReference type="PROSITE" id="PS50048">
    <property type="entry name" value="ZN2_CY6_FUNGAL_2"/>
    <property type="match status" value="1"/>
</dbReference>